<dbReference type="Proteomes" id="UP001457282">
    <property type="component" value="Unassembled WGS sequence"/>
</dbReference>
<dbReference type="Gene3D" id="1.10.10.10">
    <property type="entry name" value="Winged helix-like DNA-binding domain superfamily/Winged helix DNA-binding domain"/>
    <property type="match status" value="1"/>
</dbReference>
<dbReference type="InterPro" id="IPR058922">
    <property type="entry name" value="WHD_DRP"/>
</dbReference>
<comment type="caution">
    <text evidence="6">The sequence shown here is derived from an EMBL/GenBank/DDBJ whole genome shotgun (WGS) entry which is preliminary data.</text>
</comment>
<dbReference type="Pfam" id="PF23598">
    <property type="entry name" value="LRR_14"/>
    <property type="match status" value="1"/>
</dbReference>
<keyword evidence="2" id="KW-0611">Plant defense</keyword>
<dbReference type="GO" id="GO:0006952">
    <property type="term" value="P:defense response"/>
    <property type="evidence" value="ECO:0007669"/>
    <property type="project" value="UniProtKB-KW"/>
</dbReference>
<protein>
    <submittedName>
        <fullName evidence="6">Uncharacterized protein</fullName>
    </submittedName>
</protein>
<keyword evidence="7" id="KW-1185">Reference proteome</keyword>
<evidence type="ECO:0000259" key="4">
    <source>
        <dbReference type="Pfam" id="PF23559"/>
    </source>
</evidence>
<dbReference type="InterPro" id="IPR056280">
    <property type="entry name" value="AIPP2-like_SPOC"/>
</dbReference>
<dbReference type="InterPro" id="IPR032675">
    <property type="entry name" value="LRR_dom_sf"/>
</dbReference>
<sequence>MRTKNSTEEWLSIQKSKIWELPEENDRIMSVLKLSFHNLKSSLLKQCFAYCSMFKEDFEIERDKLIQLWMAQGLLHPSPGQQMEDIGNDCFNILCQNSLFQDATKDDDGIITECKMHDLVHDLAKEVSKCESLMREFNHVMEDNETHEIRHVSKVPTPTLERMSKLSVAGLRSLFLDEQIPNTIALKLRALRVLDFEGAHIQELPNSIGKLKHLRYLDVSITNINALPKSIGKLYNLQTLRLLRTYNLKKIPQEMQNLVNLRHLYFDEEVEVPAGILGRLTNLQTLPYFTVGKEMGPGIGELGGLNQLKGRLIIRNLEHVRDGEEAKNGLLVAKNLCKLEFEWTDSEPTHSNSEMVLDGLQPHPNLQRLKIKGFMGAKLSSWVMSLGKLKDLRLFWCSNCEGVPTLGHLPNLRHLEIYGMGKLKHLGAEFYGYNDDAGVGTSKQTRIMSLFPALKTLSLEDCSELIEWMEAPMMSNGGKVLVFPCLEELYLCDCPELRNAPSHFPCLKKLVIDGMGNKMPIESIVSTPELTTLTDVVIYRVKGLTCVPEEMLKKNKNLTSLKISSCDDLICIAPNVFGCCTSLRSLSISYCEKVRDLADGLDTLPLLEKLQISNCPSLELIQITQAMKSLREVAIQGCGGLSILIIQGMTFLRYIIIDGCGGLSSLPISLNCCTSLQELTVSDCPLVTSIPIIQGMPSLRRLYIACAGLSSLPTGLRFCTSLEDLWIQGGCFSTLSSIPRVLRELSIMDCSELTSISMSSHHRGESEEEEIFPSLLEELCIENCHSLESIIPANLQGFTCLRGLTIRNCGKLKYLPTGLHCLTSLKELRIGGLWEELDSFPDFQLPPNSQLDRLRLDGWPKLKCLPQIHHLTCLRLLKIYNFGGLESLPEWLGNLESLEELWLDGCENLKYLPTLEAMRRLTNLKMLPISGCPLLQRRCIPGGPEWLKIFHIRVQSGNTSAAEHNHSDDEERDFLNMFPSLHLYRSSLPALRATWKGGFIIFDAETPAEFLGGFQARSPCTVHCKAYEVSHKMPPVLRANLLPRLLLWADPFQDECPDLRDVGLYFFPDDNIAGSSETYALLFEVMNTQNSVMRIYFDGVDAVDLLIFTSKQLHLDSLNTVTSPRTEYFL</sequence>
<dbReference type="InterPro" id="IPR055414">
    <property type="entry name" value="LRR_R13L4/SHOC2-like"/>
</dbReference>
<feature type="domain" description="Disease resistance R13L4/SHOC-2-like LRR" evidence="5">
    <location>
        <begin position="172"/>
        <end position="420"/>
    </location>
</feature>
<dbReference type="AlphaFoldDB" id="A0AAW1X917"/>
<dbReference type="Pfam" id="PF23559">
    <property type="entry name" value="WHD_DRP"/>
    <property type="match status" value="1"/>
</dbReference>
<name>A0AAW1X917_RUBAR</name>
<evidence type="ECO:0000259" key="5">
    <source>
        <dbReference type="Pfam" id="PF23598"/>
    </source>
</evidence>
<evidence type="ECO:0000256" key="1">
    <source>
        <dbReference type="ARBA" id="ARBA00022737"/>
    </source>
</evidence>
<dbReference type="FunFam" id="1.10.10.10:FF:000322">
    <property type="entry name" value="Probable disease resistance protein At1g63360"/>
    <property type="match status" value="1"/>
</dbReference>
<accession>A0AAW1X917</accession>
<evidence type="ECO:0000313" key="7">
    <source>
        <dbReference type="Proteomes" id="UP001457282"/>
    </source>
</evidence>
<evidence type="ECO:0000259" key="3">
    <source>
        <dbReference type="Pfam" id="PF23121"/>
    </source>
</evidence>
<dbReference type="PANTHER" id="PTHR36766">
    <property type="entry name" value="PLANT BROAD-SPECTRUM MILDEW RESISTANCE PROTEIN RPW8"/>
    <property type="match status" value="1"/>
</dbReference>
<gene>
    <name evidence="6" type="ORF">M0R45_020353</name>
</gene>
<reference evidence="6 7" key="1">
    <citation type="journal article" date="2023" name="G3 (Bethesda)">
        <title>A chromosome-length genome assembly and annotation of blackberry (Rubus argutus, cv. 'Hillquist').</title>
        <authorList>
            <person name="Bruna T."/>
            <person name="Aryal R."/>
            <person name="Dudchenko O."/>
            <person name="Sargent D.J."/>
            <person name="Mead D."/>
            <person name="Buti M."/>
            <person name="Cavallini A."/>
            <person name="Hytonen T."/>
            <person name="Andres J."/>
            <person name="Pham M."/>
            <person name="Weisz D."/>
            <person name="Mascagni F."/>
            <person name="Usai G."/>
            <person name="Natali L."/>
            <person name="Bassil N."/>
            <person name="Fernandez G.E."/>
            <person name="Lomsadze A."/>
            <person name="Armour M."/>
            <person name="Olukolu B."/>
            <person name="Poorten T."/>
            <person name="Britton C."/>
            <person name="Davik J."/>
            <person name="Ashrafi H."/>
            <person name="Aiden E.L."/>
            <person name="Borodovsky M."/>
            <person name="Worthington M."/>
        </authorList>
    </citation>
    <scope>NUCLEOTIDE SEQUENCE [LARGE SCALE GENOMIC DNA]</scope>
    <source>
        <strain evidence="6">PI 553951</strain>
    </source>
</reference>
<evidence type="ECO:0000256" key="2">
    <source>
        <dbReference type="ARBA" id="ARBA00022821"/>
    </source>
</evidence>
<organism evidence="6 7">
    <name type="scientific">Rubus argutus</name>
    <name type="common">Southern blackberry</name>
    <dbReference type="NCBI Taxonomy" id="59490"/>
    <lineage>
        <taxon>Eukaryota</taxon>
        <taxon>Viridiplantae</taxon>
        <taxon>Streptophyta</taxon>
        <taxon>Embryophyta</taxon>
        <taxon>Tracheophyta</taxon>
        <taxon>Spermatophyta</taxon>
        <taxon>Magnoliopsida</taxon>
        <taxon>eudicotyledons</taxon>
        <taxon>Gunneridae</taxon>
        <taxon>Pentapetalae</taxon>
        <taxon>rosids</taxon>
        <taxon>fabids</taxon>
        <taxon>Rosales</taxon>
        <taxon>Rosaceae</taxon>
        <taxon>Rosoideae</taxon>
        <taxon>Rosoideae incertae sedis</taxon>
        <taxon>Rubus</taxon>
    </lineage>
</organism>
<evidence type="ECO:0000313" key="6">
    <source>
        <dbReference type="EMBL" id="KAK9933147.1"/>
    </source>
</evidence>
<dbReference type="InterPro" id="IPR036388">
    <property type="entry name" value="WH-like_DNA-bd_sf"/>
</dbReference>
<dbReference type="SUPFAM" id="SSF52058">
    <property type="entry name" value="L domain-like"/>
    <property type="match status" value="2"/>
</dbReference>
<dbReference type="EMBL" id="JBEDUW010000004">
    <property type="protein sequence ID" value="KAK9933147.1"/>
    <property type="molecule type" value="Genomic_DNA"/>
</dbReference>
<feature type="domain" description="Disease resistance protein winged helix" evidence="4">
    <location>
        <begin position="53"/>
        <end position="124"/>
    </location>
</feature>
<proteinExistence type="predicted"/>
<dbReference type="PANTHER" id="PTHR36766:SF70">
    <property type="entry name" value="DISEASE RESISTANCE PROTEIN RGA4"/>
    <property type="match status" value="1"/>
</dbReference>
<dbReference type="Gene3D" id="3.80.10.10">
    <property type="entry name" value="Ribonuclease Inhibitor"/>
    <property type="match status" value="4"/>
</dbReference>
<keyword evidence="1" id="KW-0677">Repeat</keyword>
<feature type="domain" description="AIPP2-like SPOC-like" evidence="3">
    <location>
        <begin position="995"/>
        <end position="1118"/>
    </location>
</feature>
<dbReference type="Pfam" id="PF23121">
    <property type="entry name" value="SPOC_AIPP2"/>
    <property type="match status" value="1"/>
</dbReference>